<accession>A0A3Q3K448</accession>
<dbReference type="SUPFAM" id="SSF49842">
    <property type="entry name" value="TNF-like"/>
    <property type="match status" value="1"/>
</dbReference>
<evidence type="ECO:0000313" key="6">
    <source>
        <dbReference type="Ensembl" id="ENSMALP00000028299.1"/>
    </source>
</evidence>
<sequence length="198" mass="21687">PTVCGFFFFFYTKLWMLCVQTELVQMQAEVQKRIQEAEKNLKTLPHAARQHKVSKSSRSAFSVALRNLSSMNCYGPFNETSLIIYKHVFINLGGSYNVQTGIFTVPHAGVYSLTITIYAIVTGGNTLASCANLQVNGQVVAVVTEQTGRDLEDSATAVVALPLKAGDQVSVKLLKGCLICDNSSHYNTFTGFLLYATD</sequence>
<dbReference type="Gene3D" id="2.60.120.40">
    <property type="match status" value="1"/>
</dbReference>
<proteinExistence type="predicted"/>
<organism evidence="6 7">
    <name type="scientific">Monopterus albus</name>
    <name type="common">Swamp eel</name>
    <dbReference type="NCBI Taxonomy" id="43700"/>
    <lineage>
        <taxon>Eukaryota</taxon>
        <taxon>Metazoa</taxon>
        <taxon>Chordata</taxon>
        <taxon>Craniata</taxon>
        <taxon>Vertebrata</taxon>
        <taxon>Euteleostomi</taxon>
        <taxon>Actinopterygii</taxon>
        <taxon>Neopterygii</taxon>
        <taxon>Teleostei</taxon>
        <taxon>Neoteleostei</taxon>
        <taxon>Acanthomorphata</taxon>
        <taxon>Anabantaria</taxon>
        <taxon>Synbranchiformes</taxon>
        <taxon>Synbranchidae</taxon>
        <taxon>Monopterus</taxon>
    </lineage>
</organism>
<dbReference type="GO" id="GO:0005576">
    <property type="term" value="C:extracellular region"/>
    <property type="evidence" value="ECO:0007669"/>
    <property type="project" value="UniProtKB-SubCell"/>
</dbReference>
<evidence type="ECO:0000259" key="5">
    <source>
        <dbReference type="PROSITE" id="PS50871"/>
    </source>
</evidence>
<name>A0A3Q3K448_MONAL</name>
<dbReference type="PANTHER" id="PTHR22923:SF103">
    <property type="entry name" value="CEREBELLIN 20-RELATED"/>
    <property type="match status" value="1"/>
</dbReference>
<keyword evidence="3 4" id="KW-0732">Signal</keyword>
<evidence type="ECO:0000313" key="7">
    <source>
        <dbReference type="Proteomes" id="UP000261600"/>
    </source>
</evidence>
<feature type="domain" description="C1q" evidence="5">
    <location>
        <begin position="54"/>
        <end position="198"/>
    </location>
</feature>
<dbReference type="Proteomes" id="UP000261600">
    <property type="component" value="Unplaced"/>
</dbReference>
<keyword evidence="2" id="KW-0964">Secreted</keyword>
<reference evidence="6" key="1">
    <citation type="submission" date="2025-08" db="UniProtKB">
        <authorList>
            <consortium name="Ensembl"/>
        </authorList>
    </citation>
    <scope>IDENTIFICATION</scope>
</reference>
<dbReference type="GO" id="GO:0045202">
    <property type="term" value="C:synapse"/>
    <property type="evidence" value="ECO:0007669"/>
    <property type="project" value="TreeGrafter"/>
</dbReference>
<keyword evidence="7" id="KW-1185">Reference proteome</keyword>
<dbReference type="InterPro" id="IPR050822">
    <property type="entry name" value="Cerebellin_Synaptic_Org"/>
</dbReference>
<evidence type="ECO:0000256" key="3">
    <source>
        <dbReference type="ARBA" id="ARBA00022729"/>
    </source>
</evidence>
<dbReference type="InterPro" id="IPR008983">
    <property type="entry name" value="Tumour_necrosis_fac-like_dom"/>
</dbReference>
<evidence type="ECO:0000256" key="4">
    <source>
        <dbReference type="SAM" id="SignalP"/>
    </source>
</evidence>
<dbReference type="GO" id="GO:0099558">
    <property type="term" value="P:maintenance of synapse structure"/>
    <property type="evidence" value="ECO:0007669"/>
    <property type="project" value="TreeGrafter"/>
</dbReference>
<dbReference type="PRINTS" id="PR00007">
    <property type="entry name" value="COMPLEMNTC1Q"/>
</dbReference>
<dbReference type="Pfam" id="PF00386">
    <property type="entry name" value="C1q"/>
    <property type="match status" value="1"/>
</dbReference>
<dbReference type="SMART" id="SM00110">
    <property type="entry name" value="C1Q"/>
    <property type="match status" value="1"/>
</dbReference>
<dbReference type="AlphaFoldDB" id="A0A3Q3K448"/>
<reference evidence="6" key="2">
    <citation type="submission" date="2025-09" db="UniProtKB">
        <authorList>
            <consortium name="Ensembl"/>
        </authorList>
    </citation>
    <scope>IDENTIFICATION</scope>
</reference>
<feature type="signal peptide" evidence="4">
    <location>
        <begin position="1"/>
        <end position="21"/>
    </location>
</feature>
<feature type="chain" id="PRO_5018790760" description="C1q domain-containing protein" evidence="4">
    <location>
        <begin position="22"/>
        <end position="198"/>
    </location>
</feature>
<comment type="subcellular location">
    <subcellularLocation>
        <location evidence="1">Secreted</location>
    </subcellularLocation>
</comment>
<protein>
    <recommendedName>
        <fullName evidence="5">C1q domain-containing protein</fullName>
    </recommendedName>
</protein>
<evidence type="ECO:0000256" key="1">
    <source>
        <dbReference type="ARBA" id="ARBA00004613"/>
    </source>
</evidence>
<dbReference type="Ensembl" id="ENSMALT00000028816.1">
    <property type="protein sequence ID" value="ENSMALP00000028299.1"/>
    <property type="gene ID" value="ENSMALG00000019601.1"/>
</dbReference>
<evidence type="ECO:0000256" key="2">
    <source>
        <dbReference type="ARBA" id="ARBA00022525"/>
    </source>
</evidence>
<dbReference type="PANTHER" id="PTHR22923">
    <property type="entry name" value="CEREBELLIN-RELATED"/>
    <property type="match status" value="1"/>
</dbReference>
<dbReference type="PROSITE" id="PS50871">
    <property type="entry name" value="C1Q"/>
    <property type="match status" value="1"/>
</dbReference>
<dbReference type="InterPro" id="IPR001073">
    <property type="entry name" value="C1q_dom"/>
</dbReference>